<organism evidence="8 9">
    <name type="scientific">Labrys wisconsinensis</name>
    <dbReference type="NCBI Taxonomy" id="425677"/>
    <lineage>
        <taxon>Bacteria</taxon>
        <taxon>Pseudomonadati</taxon>
        <taxon>Pseudomonadota</taxon>
        <taxon>Alphaproteobacteria</taxon>
        <taxon>Hyphomicrobiales</taxon>
        <taxon>Xanthobacteraceae</taxon>
        <taxon>Labrys</taxon>
    </lineage>
</organism>
<keyword evidence="4 6" id="KW-1133">Transmembrane helix</keyword>
<evidence type="ECO:0000259" key="7">
    <source>
        <dbReference type="PROSITE" id="PS50928"/>
    </source>
</evidence>
<comment type="similarity">
    <text evidence="6">Belongs to the binding-protein-dependent transport system permease family.</text>
</comment>
<dbReference type="PROSITE" id="PS50928">
    <property type="entry name" value="ABC_TM1"/>
    <property type="match status" value="1"/>
</dbReference>
<evidence type="ECO:0000256" key="2">
    <source>
        <dbReference type="ARBA" id="ARBA00022448"/>
    </source>
</evidence>
<dbReference type="SUPFAM" id="SSF161098">
    <property type="entry name" value="MetI-like"/>
    <property type="match status" value="1"/>
</dbReference>
<feature type="transmembrane region" description="Helical" evidence="6">
    <location>
        <begin position="261"/>
        <end position="283"/>
    </location>
</feature>
<dbReference type="Proteomes" id="UP001242480">
    <property type="component" value="Unassembled WGS sequence"/>
</dbReference>
<evidence type="ECO:0000313" key="9">
    <source>
        <dbReference type="Proteomes" id="UP001242480"/>
    </source>
</evidence>
<dbReference type="InterPro" id="IPR035906">
    <property type="entry name" value="MetI-like_sf"/>
</dbReference>
<dbReference type="Gene3D" id="1.10.3720.10">
    <property type="entry name" value="MetI-like"/>
    <property type="match status" value="1"/>
</dbReference>
<keyword evidence="3 6" id="KW-0812">Transmembrane</keyword>
<evidence type="ECO:0000313" key="8">
    <source>
        <dbReference type="EMBL" id="MDQ0471208.1"/>
    </source>
</evidence>
<dbReference type="EMBL" id="JAUSVX010000008">
    <property type="protein sequence ID" value="MDQ0471208.1"/>
    <property type="molecule type" value="Genomic_DNA"/>
</dbReference>
<dbReference type="RefSeq" id="WP_307275941.1">
    <property type="nucleotide sequence ID" value="NZ_JAUSVX010000008.1"/>
</dbReference>
<proteinExistence type="inferred from homology"/>
<keyword evidence="2 6" id="KW-0813">Transport</keyword>
<keyword evidence="5 6" id="KW-0472">Membrane</keyword>
<feature type="transmembrane region" description="Helical" evidence="6">
    <location>
        <begin position="146"/>
        <end position="169"/>
    </location>
</feature>
<feature type="transmembrane region" description="Helical" evidence="6">
    <location>
        <begin position="99"/>
        <end position="125"/>
    </location>
</feature>
<sequence length="293" mass="31185">MTGAAAATRSIRDLALADLAGLKARHPEAFAGSPGRRALAIAIVAAMAGLALFAMIWFDFSPLRIWIGLHRLGDFAVMMFPPSAGGRFQAFLTALGETLAIAFLGTLAGAAIAFPFAFLAARNVVKSLPLRFAMRRIFDVIRSVDTLIWALMWVSVVGLGPFAGALAIACSDIGAFGKLFSEAIETTEHKAAEGVAASGGSRLHQVRFGLLPQVLPVMASQVLYFFESNTRSATIIGIVGAGGVGQYLTELIRVLDMDQVAFLIIMILITVALIDMVSTRLRMALIGTSMVRR</sequence>
<comment type="subcellular location">
    <subcellularLocation>
        <location evidence="1 6">Cell membrane</location>
        <topology evidence="1 6">Multi-pass membrane protein</topology>
    </subcellularLocation>
</comment>
<evidence type="ECO:0000256" key="3">
    <source>
        <dbReference type="ARBA" id="ARBA00022692"/>
    </source>
</evidence>
<dbReference type="InterPro" id="IPR005769">
    <property type="entry name" value="PhnE/PtxC"/>
</dbReference>
<reference evidence="8 9" key="1">
    <citation type="submission" date="2023-07" db="EMBL/GenBank/DDBJ databases">
        <title>Genomic Encyclopedia of Type Strains, Phase IV (KMG-IV): sequencing the most valuable type-strain genomes for metagenomic binning, comparative biology and taxonomic classification.</title>
        <authorList>
            <person name="Goeker M."/>
        </authorList>
    </citation>
    <scope>NUCLEOTIDE SEQUENCE [LARGE SCALE GENOMIC DNA]</scope>
    <source>
        <strain evidence="8 9">DSM 19619</strain>
    </source>
</reference>
<dbReference type="Pfam" id="PF00528">
    <property type="entry name" value="BPD_transp_1"/>
    <property type="match status" value="1"/>
</dbReference>
<evidence type="ECO:0000256" key="5">
    <source>
        <dbReference type="ARBA" id="ARBA00023136"/>
    </source>
</evidence>
<feature type="transmembrane region" description="Helical" evidence="6">
    <location>
        <begin position="233"/>
        <end position="249"/>
    </location>
</feature>
<dbReference type="PANTHER" id="PTHR30043">
    <property type="entry name" value="PHOSPHONATES TRANSPORT SYSTEM PERMEASE PROTEIN"/>
    <property type="match status" value="1"/>
</dbReference>
<feature type="transmembrane region" description="Helical" evidence="6">
    <location>
        <begin position="38"/>
        <end position="58"/>
    </location>
</feature>
<comment type="caution">
    <text evidence="8">The sequence shown here is derived from an EMBL/GenBank/DDBJ whole genome shotgun (WGS) entry which is preliminary data.</text>
</comment>
<accession>A0ABU0JCU2</accession>
<gene>
    <name evidence="8" type="ORF">QO011_004231</name>
</gene>
<feature type="domain" description="ABC transmembrane type-1" evidence="7">
    <location>
        <begin position="95"/>
        <end position="278"/>
    </location>
</feature>
<dbReference type="PANTHER" id="PTHR30043:SF9">
    <property type="entry name" value="PHOSPHONATES TRANSPORT SYSTEM PERMEASE PROTEIN"/>
    <property type="match status" value="1"/>
</dbReference>
<dbReference type="NCBIfam" id="TIGR01097">
    <property type="entry name" value="PhnE"/>
    <property type="match status" value="1"/>
</dbReference>
<dbReference type="InterPro" id="IPR000515">
    <property type="entry name" value="MetI-like"/>
</dbReference>
<name>A0ABU0JCU2_9HYPH</name>
<protein>
    <submittedName>
        <fullName evidence="8">Phosphonate transport system permease protein</fullName>
    </submittedName>
</protein>
<evidence type="ECO:0000256" key="1">
    <source>
        <dbReference type="ARBA" id="ARBA00004651"/>
    </source>
</evidence>
<keyword evidence="9" id="KW-1185">Reference proteome</keyword>
<evidence type="ECO:0000256" key="6">
    <source>
        <dbReference type="RuleBase" id="RU363032"/>
    </source>
</evidence>
<evidence type="ECO:0000256" key="4">
    <source>
        <dbReference type="ARBA" id="ARBA00022989"/>
    </source>
</evidence>